<gene>
    <name evidence="1" type="ORF">DXU93_13225</name>
</gene>
<dbReference type="InterPro" id="IPR025631">
    <property type="entry name" value="Porin_10"/>
</dbReference>
<dbReference type="Pfam" id="PF14121">
    <property type="entry name" value="Porin_10"/>
    <property type="match status" value="1"/>
</dbReference>
<dbReference type="AlphaFoldDB" id="A0A3E1EUZ6"/>
<dbReference type="EMBL" id="QURB01000009">
    <property type="protein sequence ID" value="RFC53389.1"/>
    <property type="molecule type" value="Genomic_DNA"/>
</dbReference>
<comment type="caution">
    <text evidence="1">The sequence shown here is derived from an EMBL/GenBank/DDBJ whole genome shotgun (WGS) entry which is preliminary data.</text>
</comment>
<organism evidence="1 2">
    <name type="scientific">Brumimicrobium aurantiacum</name>
    <dbReference type="NCBI Taxonomy" id="1737063"/>
    <lineage>
        <taxon>Bacteria</taxon>
        <taxon>Pseudomonadati</taxon>
        <taxon>Bacteroidota</taxon>
        <taxon>Flavobacteriia</taxon>
        <taxon>Flavobacteriales</taxon>
        <taxon>Crocinitomicaceae</taxon>
        <taxon>Brumimicrobium</taxon>
    </lineage>
</organism>
<accession>A0A3E1EUZ6</accession>
<proteinExistence type="predicted"/>
<sequence>MKYLILIIAFTFASITVAQKEFFFKEMDSIEIQYRSSGSHLDSIDAAFIDHKVLRPAAGFGQLYESNLAENLMTNSAGLAYLGSDKLVTPKFTGLPYLGFQYAFGSSLTQDMNLVFHQFFSPQSHLNFRYNRRTSNGFLRNSDYTLNDLNLKFYHSKKRFTTNFEMYYGAYELGQNGGITTDTMLEEFEIDFTPVRNENARSKVRKLDLQMDNYFRMIGDSLIHSGFKTRHQFTIDGRVYQEQLIDFTYIDTFFIDTNGTTRDQYQTAKLSNGAGVYFVSPSFKFDATLNHRYWRNQNLGKNRDTNEIFLHSNLATTLGQKLSLKNEFYFNLIGATGEIKNNASLKYQILKNLRLNGKLNFENLYPDPYQRFHTANYYQWEIDDLEMQQKLQIGGSLKYGDTNFVEASVLMTNVSNGRYFINNEWRQDTLDLISVGQFQLKGAFKLGQWSFYPKAIFRFNSSNFNFQPTFSTLNRISYQTKLFKDQKLGIALGVDLGYETGYNYMNYNGVLGIMEIPTTIASNTDLLQLNAFMALSIDEFRFFVKGENISSFINDPTTRIDELYPIMPFIIRLGITWDFFN</sequence>
<reference evidence="1 2" key="1">
    <citation type="submission" date="2018-08" db="EMBL/GenBank/DDBJ databases">
        <title>The draft genome squence of Brumimicrobium sp. N62.</title>
        <authorList>
            <person name="Du Z.-J."/>
            <person name="Luo H.-R."/>
        </authorList>
    </citation>
    <scope>NUCLEOTIDE SEQUENCE [LARGE SCALE GENOMIC DNA]</scope>
    <source>
        <strain evidence="1 2">N62</strain>
    </source>
</reference>
<dbReference type="Proteomes" id="UP000257127">
    <property type="component" value="Unassembled WGS sequence"/>
</dbReference>
<name>A0A3E1EUZ6_9FLAO</name>
<evidence type="ECO:0008006" key="3">
    <source>
        <dbReference type="Google" id="ProtNLM"/>
    </source>
</evidence>
<keyword evidence="2" id="KW-1185">Reference proteome</keyword>
<evidence type="ECO:0000313" key="2">
    <source>
        <dbReference type="Proteomes" id="UP000257127"/>
    </source>
</evidence>
<protein>
    <recommendedName>
        <fullName evidence="3">TonB-dependent receptor</fullName>
    </recommendedName>
</protein>
<evidence type="ECO:0000313" key="1">
    <source>
        <dbReference type="EMBL" id="RFC53389.1"/>
    </source>
</evidence>
<dbReference type="OrthoDB" id="1489309at2"/>
<dbReference type="RefSeq" id="WP_116881781.1">
    <property type="nucleotide sequence ID" value="NZ_QURB01000009.1"/>
</dbReference>